<dbReference type="Gene3D" id="3.40.50.10210">
    <property type="match status" value="1"/>
</dbReference>
<name>A0A511SVR0_MYXFU</name>
<dbReference type="RefSeq" id="WP_052770774.1">
    <property type="nucleotide sequence ID" value="NZ_BJXR01000010.1"/>
</dbReference>
<evidence type="ECO:0000256" key="1">
    <source>
        <dbReference type="ARBA" id="ARBA00005049"/>
    </source>
</evidence>
<gene>
    <name evidence="10 11" type="primary">cobT</name>
    <name evidence="11" type="ORF">MFU01_05890</name>
    <name evidence="12" type="ORF">SAMN05443572_101903</name>
</gene>
<keyword evidence="5 10" id="KW-0169">Cobalamin biosynthesis</keyword>
<comment type="caution">
    <text evidence="11">The sequence shown here is derived from an EMBL/GenBank/DDBJ whole genome shotgun (WGS) entry which is preliminary data.</text>
</comment>
<evidence type="ECO:0000256" key="6">
    <source>
        <dbReference type="ARBA" id="ARBA00022676"/>
    </source>
</evidence>
<dbReference type="Proteomes" id="UP000183760">
    <property type="component" value="Unassembled WGS sequence"/>
</dbReference>
<dbReference type="PANTHER" id="PTHR43463:SF1">
    <property type="entry name" value="NICOTINATE-NUCLEOTIDE--DIMETHYLBENZIMIDAZOLE PHOSPHORIBOSYLTRANSFERASE"/>
    <property type="match status" value="1"/>
</dbReference>
<comment type="function">
    <text evidence="10">Catalyzes the synthesis of alpha-ribazole-5'-phosphate from nicotinate mononucleotide (NAMN) and 5,6-dimethylbenzimidazole (DMB).</text>
</comment>
<dbReference type="OrthoDB" id="9781491at2"/>
<feature type="active site" description="Proton acceptor" evidence="10">
    <location>
        <position position="318"/>
    </location>
</feature>
<evidence type="ECO:0000256" key="2">
    <source>
        <dbReference type="ARBA" id="ARBA00007110"/>
    </source>
</evidence>
<dbReference type="Pfam" id="PF02277">
    <property type="entry name" value="DBI_PRT"/>
    <property type="match status" value="1"/>
</dbReference>
<dbReference type="PANTHER" id="PTHR43463">
    <property type="entry name" value="NICOTINATE-NUCLEOTIDE--DIMETHYLBENZIMIDAZOLE PHOSPHORIBOSYLTRANSFERASE"/>
    <property type="match status" value="1"/>
</dbReference>
<evidence type="ECO:0000313" key="12">
    <source>
        <dbReference type="EMBL" id="SET03515.1"/>
    </source>
</evidence>
<comment type="pathway">
    <text evidence="1 10">Nucleoside biosynthesis; alpha-ribazole biosynthesis; alpha-ribazole from 5,6-dimethylbenzimidazole: step 1/2.</text>
</comment>
<evidence type="ECO:0000256" key="3">
    <source>
        <dbReference type="ARBA" id="ARBA00011991"/>
    </source>
</evidence>
<dbReference type="InterPro" id="IPR023195">
    <property type="entry name" value="Nict_dMeBzImd_PRibTrfase_N"/>
</dbReference>
<keyword evidence="13" id="KW-1185">Reference proteome</keyword>
<comment type="similarity">
    <text evidence="2 10">Belongs to the CobT family.</text>
</comment>
<sequence length="353" mass="36591">MPAYRDVLGRIPEPDVEAGRQCQGLLDMKTKPQGSLGRLEELACQWAALRGEPAPAMPRKGMVVMAADHGVTEEGVSAYPAEVTAQMVANFSRGGAAINVLSRQHDVRVEVVDMGVRVPVEGLTGVRHHRMGPGTGNLARGPAMSRKTAEEALSVGALLAIELAESGVTLLGLGDMGIGNTTASAALTCVLAGVSPDMATGRGTGVDDAGLTRKVDVVRRALVVNQPDAADPLDVLAKVGGFEIAGLAGAALGAASRRVPVMLDGFISSVAGLVAARLCPRVMPFLMASHMSREAGHRRVLEALRLRPLLDLGLRLGEGTGAVLAMGLVDSSLHVLHEMATFASAGVAEKSQR</sequence>
<dbReference type="NCBIfam" id="TIGR03160">
    <property type="entry name" value="cobT_DBIPRT"/>
    <property type="match status" value="1"/>
</dbReference>
<reference evidence="11 14" key="2">
    <citation type="submission" date="2019-07" db="EMBL/GenBank/DDBJ databases">
        <title>Whole genome shotgun sequence of Myxococcus fulvus NBRC 100333.</title>
        <authorList>
            <person name="Hosoyama A."/>
            <person name="Uohara A."/>
            <person name="Ohji S."/>
            <person name="Ichikawa N."/>
        </authorList>
    </citation>
    <scope>NUCLEOTIDE SEQUENCE [LARGE SCALE GENOMIC DNA]</scope>
    <source>
        <strain evidence="11 14">NBRC 100333</strain>
    </source>
</reference>
<protein>
    <recommendedName>
        <fullName evidence="4 10">Nicotinate-nucleotide--dimethylbenzimidazole phosphoribosyltransferase</fullName>
        <shortName evidence="10">NN:DBI PRT</shortName>
        <ecNumber evidence="3 10">2.4.2.21</ecNumber>
    </recommendedName>
    <alternativeName>
        <fullName evidence="8 10">N(1)-alpha-phosphoribosyltransferase</fullName>
    </alternativeName>
</protein>
<accession>A0A511SVR0</accession>
<evidence type="ECO:0000256" key="4">
    <source>
        <dbReference type="ARBA" id="ARBA00015486"/>
    </source>
</evidence>
<keyword evidence="6 10" id="KW-0328">Glycosyltransferase</keyword>
<dbReference type="Gene3D" id="1.10.1610.10">
    <property type="match status" value="1"/>
</dbReference>
<dbReference type="EMBL" id="FOIB01000001">
    <property type="protein sequence ID" value="SET03515.1"/>
    <property type="molecule type" value="Genomic_DNA"/>
</dbReference>
<dbReference type="SUPFAM" id="SSF52733">
    <property type="entry name" value="Nicotinate mononucleotide:5,6-dimethylbenzimidazole phosphoribosyltransferase (CobT)"/>
    <property type="match status" value="1"/>
</dbReference>
<evidence type="ECO:0000313" key="13">
    <source>
        <dbReference type="Proteomes" id="UP000183760"/>
    </source>
</evidence>
<evidence type="ECO:0000256" key="8">
    <source>
        <dbReference type="ARBA" id="ARBA00030686"/>
    </source>
</evidence>
<evidence type="ECO:0000256" key="9">
    <source>
        <dbReference type="ARBA" id="ARBA00047340"/>
    </source>
</evidence>
<dbReference type="InterPro" id="IPR036087">
    <property type="entry name" value="Nict_dMeBzImd_PRibTrfase_sf"/>
</dbReference>
<dbReference type="STRING" id="1334629.MFUL124B02_05480"/>
<evidence type="ECO:0000313" key="14">
    <source>
        <dbReference type="Proteomes" id="UP000321514"/>
    </source>
</evidence>
<dbReference type="CDD" id="cd02439">
    <property type="entry name" value="DMB-PRT_CobT"/>
    <property type="match status" value="1"/>
</dbReference>
<dbReference type="InterPro" id="IPR017846">
    <property type="entry name" value="Nict_dMeBzImd_PRibTrfase_bact"/>
</dbReference>
<dbReference type="InterPro" id="IPR003200">
    <property type="entry name" value="Nict_dMeBzImd_PRibTrfase"/>
</dbReference>
<dbReference type="GO" id="GO:0008939">
    <property type="term" value="F:nicotinate-nucleotide-dimethylbenzimidazole phosphoribosyltransferase activity"/>
    <property type="evidence" value="ECO:0007669"/>
    <property type="project" value="UniProtKB-UniRule"/>
</dbReference>
<keyword evidence="7 10" id="KW-0808">Transferase</keyword>
<organism evidence="11 14">
    <name type="scientific">Myxococcus fulvus</name>
    <dbReference type="NCBI Taxonomy" id="33"/>
    <lineage>
        <taxon>Bacteria</taxon>
        <taxon>Pseudomonadati</taxon>
        <taxon>Myxococcota</taxon>
        <taxon>Myxococcia</taxon>
        <taxon>Myxococcales</taxon>
        <taxon>Cystobacterineae</taxon>
        <taxon>Myxococcaceae</taxon>
        <taxon>Myxococcus</taxon>
    </lineage>
</organism>
<proteinExistence type="inferred from homology"/>
<dbReference type="FunFam" id="3.40.50.10210:FF:000001">
    <property type="entry name" value="Nicotinate-nucleotide--dimethylbenzimidazole phosphoribosyltransferase"/>
    <property type="match status" value="1"/>
</dbReference>
<dbReference type="EMBL" id="BJXR01000010">
    <property type="protein sequence ID" value="GEN05552.1"/>
    <property type="molecule type" value="Genomic_DNA"/>
</dbReference>
<dbReference type="UniPathway" id="UPA00061">
    <property type="reaction ID" value="UER00516"/>
</dbReference>
<reference evidence="12 13" key="1">
    <citation type="submission" date="2016-10" db="EMBL/GenBank/DDBJ databases">
        <authorList>
            <person name="Varghese N."/>
            <person name="Submissions S."/>
        </authorList>
    </citation>
    <scope>NUCLEOTIDE SEQUENCE [LARGE SCALE GENOMIC DNA]</scope>
    <source>
        <strain evidence="12 13">DSM 16525</strain>
    </source>
</reference>
<evidence type="ECO:0000256" key="7">
    <source>
        <dbReference type="ARBA" id="ARBA00022679"/>
    </source>
</evidence>
<evidence type="ECO:0000256" key="5">
    <source>
        <dbReference type="ARBA" id="ARBA00022573"/>
    </source>
</evidence>
<dbReference type="NCBIfam" id="NF000996">
    <property type="entry name" value="PRK00105.1"/>
    <property type="match status" value="1"/>
</dbReference>
<evidence type="ECO:0000313" key="11">
    <source>
        <dbReference type="EMBL" id="GEN05552.1"/>
    </source>
</evidence>
<dbReference type="GO" id="GO:0009236">
    <property type="term" value="P:cobalamin biosynthetic process"/>
    <property type="evidence" value="ECO:0007669"/>
    <property type="project" value="UniProtKB-UniRule"/>
</dbReference>
<dbReference type="AlphaFoldDB" id="A0A511SVR0"/>
<evidence type="ECO:0000256" key="10">
    <source>
        <dbReference type="HAMAP-Rule" id="MF_00230"/>
    </source>
</evidence>
<dbReference type="EC" id="2.4.2.21" evidence="3 10"/>
<dbReference type="Proteomes" id="UP000321514">
    <property type="component" value="Unassembled WGS sequence"/>
</dbReference>
<dbReference type="HAMAP" id="MF_00230">
    <property type="entry name" value="CobT"/>
    <property type="match status" value="1"/>
</dbReference>
<comment type="catalytic activity">
    <reaction evidence="9 10">
        <text>5,6-dimethylbenzimidazole + nicotinate beta-D-ribonucleotide = alpha-ribazole 5'-phosphate + nicotinate + H(+)</text>
        <dbReference type="Rhea" id="RHEA:11196"/>
        <dbReference type="ChEBI" id="CHEBI:15378"/>
        <dbReference type="ChEBI" id="CHEBI:15890"/>
        <dbReference type="ChEBI" id="CHEBI:32544"/>
        <dbReference type="ChEBI" id="CHEBI:57502"/>
        <dbReference type="ChEBI" id="CHEBI:57918"/>
        <dbReference type="EC" id="2.4.2.21"/>
    </reaction>
</comment>